<dbReference type="EMBL" id="SLWN01000003">
    <property type="protein sequence ID" value="TCO33181.1"/>
    <property type="molecule type" value="Genomic_DNA"/>
</dbReference>
<proteinExistence type="predicted"/>
<organism evidence="3 4">
    <name type="scientific">Kribbella steppae</name>
    <dbReference type="NCBI Taxonomy" id="2512223"/>
    <lineage>
        <taxon>Bacteria</taxon>
        <taxon>Bacillati</taxon>
        <taxon>Actinomycetota</taxon>
        <taxon>Actinomycetes</taxon>
        <taxon>Propionibacteriales</taxon>
        <taxon>Kribbellaceae</taxon>
        <taxon>Kribbella</taxon>
    </lineage>
</organism>
<keyword evidence="4" id="KW-1185">Reference proteome</keyword>
<evidence type="ECO:0000313" key="3">
    <source>
        <dbReference type="EMBL" id="TCO33181.1"/>
    </source>
</evidence>
<dbReference type="RefSeq" id="WP_132208664.1">
    <property type="nucleotide sequence ID" value="NZ_SLWN01000003.1"/>
</dbReference>
<feature type="domain" description="DUF5709" evidence="2">
    <location>
        <begin position="89"/>
        <end position="137"/>
    </location>
</feature>
<name>A0A4R2HPL9_9ACTN</name>
<reference evidence="3 4" key="1">
    <citation type="journal article" date="2015" name="Stand. Genomic Sci.">
        <title>Genomic Encyclopedia of Bacterial and Archaeal Type Strains, Phase III: the genomes of soil and plant-associated and newly described type strains.</title>
        <authorList>
            <person name="Whitman W.B."/>
            <person name="Woyke T."/>
            <person name="Klenk H.P."/>
            <person name="Zhou Y."/>
            <person name="Lilburn T.G."/>
            <person name="Beck B.J."/>
            <person name="De Vos P."/>
            <person name="Vandamme P."/>
            <person name="Eisen J.A."/>
            <person name="Garrity G."/>
            <person name="Hugenholtz P."/>
            <person name="Kyrpides N.C."/>
        </authorList>
    </citation>
    <scope>NUCLEOTIDE SEQUENCE [LARGE SCALE GENOMIC DNA]</scope>
    <source>
        <strain evidence="3 4">VKM Ac-2572</strain>
    </source>
</reference>
<dbReference type="OrthoDB" id="3212066at2"/>
<dbReference type="Proteomes" id="UP000294508">
    <property type="component" value="Unassembled WGS sequence"/>
</dbReference>
<accession>A0A4R2HPL9</accession>
<feature type="compositionally biased region" description="Acidic residues" evidence="1">
    <location>
        <begin position="136"/>
        <end position="151"/>
    </location>
</feature>
<feature type="region of interest" description="Disordered" evidence="1">
    <location>
        <begin position="126"/>
        <end position="167"/>
    </location>
</feature>
<dbReference type="Pfam" id="PF18970">
    <property type="entry name" value="DUF5709"/>
    <property type="match status" value="1"/>
</dbReference>
<dbReference type="AlphaFoldDB" id="A0A4R2HPL9"/>
<feature type="region of interest" description="Disordered" evidence="1">
    <location>
        <begin position="67"/>
        <end position="90"/>
    </location>
</feature>
<sequence length="167" mass="18074">MTENNREDYGSYSVDDEDQLQAEDTLNDRGVDDLLDEGYSPPEKWSAGEGFGTTADEALQGETLDQRIAQEEPDADPYAEDGEDVGGPEVGVVRSGRLVAPDEGAHNDDENDLVAEDVGFDGAAASAEEAAVHVVDDEDNFELEDDDEEDLPAYRDVDLGDTTDLED</sequence>
<evidence type="ECO:0000313" key="4">
    <source>
        <dbReference type="Proteomes" id="UP000294508"/>
    </source>
</evidence>
<comment type="caution">
    <text evidence="3">The sequence shown here is derived from an EMBL/GenBank/DDBJ whole genome shotgun (WGS) entry which is preliminary data.</text>
</comment>
<evidence type="ECO:0000256" key="1">
    <source>
        <dbReference type="SAM" id="MobiDB-lite"/>
    </source>
</evidence>
<dbReference type="InterPro" id="IPR043763">
    <property type="entry name" value="DUF5709"/>
</dbReference>
<feature type="region of interest" description="Disordered" evidence="1">
    <location>
        <begin position="1"/>
        <end position="55"/>
    </location>
</feature>
<protein>
    <recommendedName>
        <fullName evidence="2">DUF5709 domain-containing protein</fullName>
    </recommendedName>
</protein>
<evidence type="ECO:0000259" key="2">
    <source>
        <dbReference type="Pfam" id="PF18970"/>
    </source>
</evidence>
<gene>
    <name evidence="3" type="ORF">EV652_103180</name>
</gene>
<feature type="compositionally biased region" description="Acidic residues" evidence="1">
    <location>
        <begin position="71"/>
        <end position="86"/>
    </location>
</feature>